<dbReference type="Proteomes" id="UP000682733">
    <property type="component" value="Unassembled WGS sequence"/>
</dbReference>
<reference evidence="3" key="1">
    <citation type="submission" date="2021-02" db="EMBL/GenBank/DDBJ databases">
        <authorList>
            <person name="Nowell W R."/>
        </authorList>
    </citation>
    <scope>NUCLEOTIDE SEQUENCE</scope>
</reference>
<comment type="pathway">
    <text evidence="1">Protein modification; protein ubiquitination.</text>
</comment>
<dbReference type="PANTHER" id="PTHR13123">
    <property type="entry name" value="LD30288P"/>
    <property type="match status" value="1"/>
</dbReference>
<sequence>SSSNASISDVLDALEMANSVYNIRRFNYVSKVVQLLSKEKLSELSGNAQSAVFKILQQMIDMGMIQLFCNCEY</sequence>
<feature type="non-terminal residue" evidence="3">
    <location>
        <position position="1"/>
    </location>
</feature>
<name>A0A8S2XX83_9BILA</name>
<protein>
    <submittedName>
        <fullName evidence="3">Uncharacterized protein</fullName>
    </submittedName>
</protein>
<evidence type="ECO:0000256" key="1">
    <source>
        <dbReference type="ARBA" id="ARBA00004906"/>
    </source>
</evidence>
<dbReference type="GO" id="GO:0005737">
    <property type="term" value="C:cytoplasm"/>
    <property type="evidence" value="ECO:0007669"/>
    <property type="project" value="TreeGrafter"/>
</dbReference>
<dbReference type="AlphaFoldDB" id="A0A8S2XX83"/>
<evidence type="ECO:0000313" key="3">
    <source>
        <dbReference type="EMBL" id="CAF4515767.1"/>
    </source>
</evidence>
<dbReference type="InterPro" id="IPR040394">
    <property type="entry name" value="FBX25/32"/>
</dbReference>
<organism evidence="3 4">
    <name type="scientific">Didymodactylos carnosus</name>
    <dbReference type="NCBI Taxonomy" id="1234261"/>
    <lineage>
        <taxon>Eukaryota</taxon>
        <taxon>Metazoa</taxon>
        <taxon>Spiralia</taxon>
        <taxon>Gnathifera</taxon>
        <taxon>Rotifera</taxon>
        <taxon>Eurotatoria</taxon>
        <taxon>Bdelloidea</taxon>
        <taxon>Philodinida</taxon>
        <taxon>Philodinidae</taxon>
        <taxon>Didymodactylos</taxon>
    </lineage>
</organism>
<evidence type="ECO:0000256" key="2">
    <source>
        <dbReference type="ARBA" id="ARBA00022786"/>
    </source>
</evidence>
<gene>
    <name evidence="3" type="ORF">TMI583_LOCUS48517</name>
</gene>
<keyword evidence="2" id="KW-0833">Ubl conjugation pathway</keyword>
<dbReference type="GO" id="GO:0019005">
    <property type="term" value="C:SCF ubiquitin ligase complex"/>
    <property type="evidence" value="ECO:0007669"/>
    <property type="project" value="TreeGrafter"/>
</dbReference>
<accession>A0A8S2XX83</accession>
<evidence type="ECO:0000313" key="4">
    <source>
        <dbReference type="Proteomes" id="UP000682733"/>
    </source>
</evidence>
<dbReference type="GO" id="GO:0005634">
    <property type="term" value="C:nucleus"/>
    <property type="evidence" value="ECO:0007669"/>
    <property type="project" value="TreeGrafter"/>
</dbReference>
<dbReference type="EMBL" id="CAJOBA010099681">
    <property type="protein sequence ID" value="CAF4515767.1"/>
    <property type="molecule type" value="Genomic_DNA"/>
</dbReference>
<dbReference type="GO" id="GO:0016567">
    <property type="term" value="P:protein ubiquitination"/>
    <property type="evidence" value="ECO:0007669"/>
    <property type="project" value="TreeGrafter"/>
</dbReference>
<comment type="caution">
    <text evidence="3">The sequence shown here is derived from an EMBL/GenBank/DDBJ whole genome shotgun (WGS) entry which is preliminary data.</text>
</comment>
<proteinExistence type="predicted"/>
<dbReference type="PANTHER" id="PTHR13123:SF7">
    <property type="entry name" value="LD30288P"/>
    <property type="match status" value="1"/>
</dbReference>